<keyword evidence="6" id="KW-1185">Reference proteome</keyword>
<protein>
    <recommendedName>
        <fullName evidence="4">HTH gntR-type domain-containing protein</fullName>
    </recommendedName>
</protein>
<keyword evidence="2" id="KW-0238">DNA-binding</keyword>
<sequence>MSTAPAAPSADRSIELVRLLKLNERREPSVVQVATWVGLGIIEGRLRPGEDLNSVELSHRFNSSRTPVREALMLLESEGLVEIRARKRPRVAAFTLERVREIYFVRQHLLALVGGLVTEKATDDELVELRARLAQMEADAAGGDVDSYFWGHVALQERMTQIAGNETLKGILDSLALRTLILRHASLAQPGRLAASVADQLRIFEAIQNRDGELAAMLLSRATVAALRAIEESDWSQRQSSA</sequence>
<dbReference type="EMBL" id="BLAE01000010">
    <property type="protein sequence ID" value="GES08377.1"/>
    <property type="molecule type" value="Genomic_DNA"/>
</dbReference>
<dbReference type="GO" id="GO:0003700">
    <property type="term" value="F:DNA-binding transcription factor activity"/>
    <property type="evidence" value="ECO:0007669"/>
    <property type="project" value="InterPro"/>
</dbReference>
<dbReference type="Gene3D" id="1.10.10.10">
    <property type="entry name" value="Winged helix-like DNA-binding domain superfamily/Winged helix DNA-binding domain"/>
    <property type="match status" value="1"/>
</dbReference>
<dbReference type="SMART" id="SM00345">
    <property type="entry name" value="HTH_GNTR"/>
    <property type="match status" value="1"/>
</dbReference>
<evidence type="ECO:0000256" key="1">
    <source>
        <dbReference type="ARBA" id="ARBA00023015"/>
    </source>
</evidence>
<evidence type="ECO:0000313" key="5">
    <source>
        <dbReference type="EMBL" id="GES08377.1"/>
    </source>
</evidence>
<dbReference type="SUPFAM" id="SSF46785">
    <property type="entry name" value="Winged helix' DNA-binding domain"/>
    <property type="match status" value="1"/>
</dbReference>
<evidence type="ECO:0000259" key="4">
    <source>
        <dbReference type="PROSITE" id="PS50949"/>
    </source>
</evidence>
<proteinExistence type="predicted"/>
<gene>
    <name evidence="5" type="ORF">Amac_019730</name>
</gene>
<evidence type="ECO:0000256" key="3">
    <source>
        <dbReference type="ARBA" id="ARBA00023163"/>
    </source>
</evidence>
<dbReference type="PANTHER" id="PTHR43537">
    <property type="entry name" value="TRANSCRIPTIONAL REGULATOR, GNTR FAMILY"/>
    <property type="match status" value="1"/>
</dbReference>
<evidence type="ECO:0000313" key="6">
    <source>
        <dbReference type="Proteomes" id="UP000331127"/>
    </source>
</evidence>
<dbReference type="InterPro" id="IPR008920">
    <property type="entry name" value="TF_FadR/GntR_C"/>
</dbReference>
<dbReference type="InterPro" id="IPR036390">
    <property type="entry name" value="WH_DNA-bd_sf"/>
</dbReference>
<keyword evidence="3" id="KW-0804">Transcription</keyword>
<comment type="caution">
    <text evidence="5">The sequence shown here is derived from an EMBL/GenBank/DDBJ whole genome shotgun (WGS) entry which is preliminary data.</text>
</comment>
<evidence type="ECO:0000256" key="2">
    <source>
        <dbReference type="ARBA" id="ARBA00023125"/>
    </source>
</evidence>
<dbReference type="PROSITE" id="PS50949">
    <property type="entry name" value="HTH_GNTR"/>
    <property type="match status" value="1"/>
</dbReference>
<keyword evidence="1" id="KW-0805">Transcription regulation</keyword>
<organism evidence="5 6">
    <name type="scientific">Acrocarpospora macrocephala</name>
    <dbReference type="NCBI Taxonomy" id="150177"/>
    <lineage>
        <taxon>Bacteria</taxon>
        <taxon>Bacillati</taxon>
        <taxon>Actinomycetota</taxon>
        <taxon>Actinomycetes</taxon>
        <taxon>Streptosporangiales</taxon>
        <taxon>Streptosporangiaceae</taxon>
        <taxon>Acrocarpospora</taxon>
    </lineage>
</organism>
<feature type="domain" description="HTH gntR-type" evidence="4">
    <location>
        <begin position="27"/>
        <end position="94"/>
    </location>
</feature>
<dbReference type="InterPro" id="IPR000524">
    <property type="entry name" value="Tscrpt_reg_HTH_GntR"/>
</dbReference>
<accession>A0A5M3WGX7</accession>
<dbReference type="Pfam" id="PF07729">
    <property type="entry name" value="FCD"/>
    <property type="match status" value="1"/>
</dbReference>
<dbReference type="PANTHER" id="PTHR43537:SF52">
    <property type="entry name" value="FATTY ACID METABOLISM REGULATOR PROTEIN"/>
    <property type="match status" value="1"/>
</dbReference>
<dbReference type="CDD" id="cd07377">
    <property type="entry name" value="WHTH_GntR"/>
    <property type="match status" value="1"/>
</dbReference>
<reference evidence="5 6" key="1">
    <citation type="submission" date="2019-10" db="EMBL/GenBank/DDBJ databases">
        <title>Whole genome shotgun sequence of Acrocarpospora macrocephala NBRC 16266.</title>
        <authorList>
            <person name="Ichikawa N."/>
            <person name="Kimura A."/>
            <person name="Kitahashi Y."/>
            <person name="Komaki H."/>
            <person name="Oguchi A."/>
        </authorList>
    </citation>
    <scope>NUCLEOTIDE SEQUENCE [LARGE SCALE GENOMIC DNA]</scope>
    <source>
        <strain evidence="5 6">NBRC 16266</strain>
    </source>
</reference>
<dbReference type="Pfam" id="PF00392">
    <property type="entry name" value="GntR"/>
    <property type="match status" value="1"/>
</dbReference>
<dbReference type="OrthoDB" id="8680240at2"/>
<dbReference type="RefSeq" id="WP_155353989.1">
    <property type="nucleotide sequence ID" value="NZ_BAAAHL010000038.1"/>
</dbReference>
<dbReference type="InterPro" id="IPR011711">
    <property type="entry name" value="GntR_C"/>
</dbReference>
<dbReference type="InterPro" id="IPR036388">
    <property type="entry name" value="WH-like_DNA-bd_sf"/>
</dbReference>
<dbReference type="SMART" id="SM00895">
    <property type="entry name" value="FCD"/>
    <property type="match status" value="1"/>
</dbReference>
<dbReference type="AlphaFoldDB" id="A0A5M3WGX7"/>
<dbReference type="Gene3D" id="1.20.120.530">
    <property type="entry name" value="GntR ligand-binding domain-like"/>
    <property type="match status" value="1"/>
</dbReference>
<dbReference type="Proteomes" id="UP000331127">
    <property type="component" value="Unassembled WGS sequence"/>
</dbReference>
<name>A0A5M3WGX7_9ACTN</name>
<dbReference type="SUPFAM" id="SSF48008">
    <property type="entry name" value="GntR ligand-binding domain-like"/>
    <property type="match status" value="1"/>
</dbReference>
<dbReference type="GO" id="GO:0003677">
    <property type="term" value="F:DNA binding"/>
    <property type="evidence" value="ECO:0007669"/>
    <property type="project" value="UniProtKB-KW"/>
</dbReference>